<protein>
    <submittedName>
        <fullName evidence="2">Uncharacterized protein</fullName>
    </submittedName>
</protein>
<evidence type="ECO:0000256" key="1">
    <source>
        <dbReference type="SAM" id="MobiDB-lite"/>
    </source>
</evidence>
<comment type="caution">
    <text evidence="2">The sequence shown here is derived from an EMBL/GenBank/DDBJ whole genome shotgun (WGS) entry which is preliminary data.</text>
</comment>
<dbReference type="Proteomes" id="UP000237347">
    <property type="component" value="Unassembled WGS sequence"/>
</dbReference>
<name>A0AAW0J9L5_QUESU</name>
<proteinExistence type="predicted"/>
<gene>
    <name evidence="2" type="ORF">CFP56_035669</name>
</gene>
<organism evidence="2 3">
    <name type="scientific">Quercus suber</name>
    <name type="common">Cork oak</name>
    <dbReference type="NCBI Taxonomy" id="58331"/>
    <lineage>
        <taxon>Eukaryota</taxon>
        <taxon>Viridiplantae</taxon>
        <taxon>Streptophyta</taxon>
        <taxon>Embryophyta</taxon>
        <taxon>Tracheophyta</taxon>
        <taxon>Spermatophyta</taxon>
        <taxon>Magnoliopsida</taxon>
        <taxon>eudicotyledons</taxon>
        <taxon>Gunneridae</taxon>
        <taxon>Pentapetalae</taxon>
        <taxon>rosids</taxon>
        <taxon>fabids</taxon>
        <taxon>Fagales</taxon>
        <taxon>Fagaceae</taxon>
        <taxon>Quercus</taxon>
    </lineage>
</organism>
<reference evidence="2 3" key="1">
    <citation type="journal article" date="2018" name="Sci. Data">
        <title>The draft genome sequence of cork oak.</title>
        <authorList>
            <person name="Ramos A.M."/>
            <person name="Usie A."/>
            <person name="Barbosa P."/>
            <person name="Barros P.M."/>
            <person name="Capote T."/>
            <person name="Chaves I."/>
            <person name="Simoes F."/>
            <person name="Abreu I."/>
            <person name="Carrasquinho I."/>
            <person name="Faro C."/>
            <person name="Guimaraes J.B."/>
            <person name="Mendonca D."/>
            <person name="Nobrega F."/>
            <person name="Rodrigues L."/>
            <person name="Saibo N.J.M."/>
            <person name="Varela M.C."/>
            <person name="Egas C."/>
            <person name="Matos J."/>
            <person name="Miguel C.M."/>
            <person name="Oliveira M.M."/>
            <person name="Ricardo C.P."/>
            <person name="Goncalves S."/>
        </authorList>
    </citation>
    <scope>NUCLEOTIDE SEQUENCE [LARGE SCALE GENOMIC DNA]</scope>
    <source>
        <strain evidence="3">cv. HL8</strain>
    </source>
</reference>
<keyword evidence="3" id="KW-1185">Reference proteome</keyword>
<feature type="region of interest" description="Disordered" evidence="1">
    <location>
        <begin position="88"/>
        <end position="112"/>
    </location>
</feature>
<evidence type="ECO:0000313" key="2">
    <source>
        <dbReference type="EMBL" id="KAK7823300.1"/>
    </source>
</evidence>
<evidence type="ECO:0000313" key="3">
    <source>
        <dbReference type="Proteomes" id="UP000237347"/>
    </source>
</evidence>
<dbReference type="AlphaFoldDB" id="A0AAW0J9L5"/>
<dbReference type="EMBL" id="PKMF04000638">
    <property type="protein sequence ID" value="KAK7823300.1"/>
    <property type="molecule type" value="Genomic_DNA"/>
</dbReference>
<sequence length="112" mass="12835">MEELTGKWARLSLNISECQTIPLAPGMENNSKILLVKLFTKRWVSMEALSRTLRSMWQSIKDFEVCDLTSNTILILFSNKANVMKKSSLKDRGRRLTKQGVSWPLHSDPSHD</sequence>
<accession>A0AAW0J9L5</accession>